<evidence type="ECO:0000313" key="1">
    <source>
        <dbReference type="EMBL" id="AMR57736.1"/>
    </source>
</evidence>
<proteinExistence type="predicted"/>
<dbReference type="EMBL" id="KU130129">
    <property type="protein sequence ID" value="AMR57736.1"/>
    <property type="molecule type" value="Genomic_DNA"/>
</dbReference>
<dbReference type="Proteomes" id="UP000229945">
    <property type="component" value="Segment"/>
</dbReference>
<sequence>MYVVIELGEECVAGDVGDFVLLPIPDHVRHTSNNEPTFLQWINTLNKMKLTFHGLDNQGSAVFRIS</sequence>
<reference evidence="1 2" key="1">
    <citation type="journal article" date="2016" name="Front. Microbiol.">
        <title>Characterization of Novel Bacteriophages for Biocontrol of Bacterial Blight in Leek Caused by Pseudomonas syringae pv. porri.</title>
        <authorList>
            <person name="Rombouts S."/>
            <person name="Lavigne R."/>
        </authorList>
    </citation>
    <scope>NUCLEOTIDE SEQUENCE [LARGE SCALE GENOMIC DNA]</scope>
</reference>
<accession>A0A142IET1</accession>
<organism evidence="1 2">
    <name type="scientific">Pseudomonas phage vB_PsyM_KIL4</name>
    <dbReference type="NCBI Taxonomy" id="1777069"/>
    <lineage>
        <taxon>Viruses</taxon>
        <taxon>Duplodnaviria</taxon>
        <taxon>Heunggongvirae</taxon>
        <taxon>Uroviricota</taxon>
        <taxon>Caudoviricetes</taxon>
        <taxon>Vandenendeviridae</taxon>
        <taxon>Gorskivirinae</taxon>
        <taxon>Flaumdravirus</taxon>
        <taxon>Flaumdravirus KIL2</taxon>
    </lineage>
</organism>
<name>A0A142IET1_9CAUD</name>
<protein>
    <submittedName>
        <fullName evidence="1">Uncharacterized protein</fullName>
    </submittedName>
</protein>
<keyword evidence="2" id="KW-1185">Reference proteome</keyword>
<gene>
    <name evidence="1" type="ORF">vB_PsyM_KIL4_0003</name>
</gene>
<evidence type="ECO:0000313" key="2">
    <source>
        <dbReference type="Proteomes" id="UP000229945"/>
    </source>
</evidence>